<protein>
    <submittedName>
        <fullName evidence="1">Uncharacterized protein</fullName>
    </submittedName>
</protein>
<organism evidence="1 2">
    <name type="scientific">Sanguibacteroides justesenii</name>
    <dbReference type="NCBI Taxonomy" id="1547597"/>
    <lineage>
        <taxon>Bacteria</taxon>
        <taxon>Pseudomonadati</taxon>
        <taxon>Bacteroidota</taxon>
        <taxon>Bacteroidia</taxon>
        <taxon>Bacteroidales</taxon>
        <taxon>Porphyromonadaceae</taxon>
        <taxon>Sanguibacteroides</taxon>
    </lineage>
</organism>
<dbReference type="EMBL" id="JPIU01000038">
    <property type="protein sequence ID" value="KIO44648.1"/>
    <property type="molecule type" value="Genomic_DNA"/>
</dbReference>
<gene>
    <name evidence="1" type="ORF">BA92_06285</name>
</gene>
<name>A0A0C3MDY6_9PORP</name>
<evidence type="ECO:0000313" key="2">
    <source>
        <dbReference type="Proteomes" id="UP000031980"/>
    </source>
</evidence>
<proteinExistence type="predicted"/>
<dbReference type="Proteomes" id="UP000031980">
    <property type="component" value="Unassembled WGS sequence"/>
</dbReference>
<dbReference type="AlphaFoldDB" id="A0A0C3MDY6"/>
<keyword evidence="2" id="KW-1185">Reference proteome</keyword>
<evidence type="ECO:0000313" key="1">
    <source>
        <dbReference type="EMBL" id="KIO44648.1"/>
    </source>
</evidence>
<accession>A0A0C3MDY6</accession>
<reference evidence="1 2" key="1">
    <citation type="submission" date="2014-07" db="EMBL/GenBank/DDBJ databases">
        <title>Porphyromonadaceae bacterium OUH 308042 = ATCC BAA-2681 = DSM 28342 draft genome.</title>
        <authorList>
            <person name="Sydenham T.V."/>
            <person name="Hasman H."/>
            <person name="Justensen U.S."/>
        </authorList>
    </citation>
    <scope>NUCLEOTIDE SEQUENCE [LARGE SCALE GENOMIC DNA]</scope>
    <source>
        <strain evidence="1 2">OUH 308042</strain>
    </source>
</reference>
<comment type="caution">
    <text evidence="1">The sequence shown here is derived from an EMBL/GenBank/DDBJ whole genome shotgun (WGS) entry which is preliminary data.</text>
</comment>
<dbReference type="RefSeq" id="WP_041505033.1">
    <property type="nucleotide sequence ID" value="NZ_JPIU01000038.1"/>
</dbReference>
<sequence length="262" mass="30602">MKNKMFCLAIIICSLFGVRCTEDQKMDNLYPDYIEINFNNSNYQANLQLFIKASKRFNEHVYKDKNNVYKTSINKGSDIRISEDLFSLLTKSLKYQEQIKMFNNKINSRIDSINEKLPITKSYPDRNYDAWVAGQLSYLWNKIIGTWQGINEGMVNFFCITVGITVASLFEYFFLPIFGFGSIISPDIPYRGYTMYAGQSFPTYLPDGLYPYNSFFGNKQYVAVRNGVATVKNCRYGEFSWYRSEHLSLTYFDPKDGELLWF</sequence>